<protein>
    <submittedName>
        <fullName evidence="1">Uncharacterized protein</fullName>
    </submittedName>
</protein>
<reference evidence="1 2" key="1">
    <citation type="submission" date="2017-07" db="EMBL/GenBank/DDBJ databases">
        <title>Leptospira spp. isolated from tropical soils.</title>
        <authorList>
            <person name="Thibeaux R."/>
            <person name="Iraola G."/>
            <person name="Ferres I."/>
            <person name="Bierque E."/>
            <person name="Girault D."/>
            <person name="Soupe-Gilbert M.-E."/>
            <person name="Picardeau M."/>
            <person name="Goarant C."/>
        </authorList>
    </citation>
    <scope>NUCLEOTIDE SEQUENCE [LARGE SCALE GENOMIC DNA]</scope>
    <source>
        <strain evidence="1 2">FH2-C-A2</strain>
    </source>
</reference>
<dbReference type="AlphaFoldDB" id="A0A2M9ZDT7"/>
<organism evidence="1 2">
    <name type="scientific">Leptospira wolffii</name>
    <dbReference type="NCBI Taxonomy" id="409998"/>
    <lineage>
        <taxon>Bacteria</taxon>
        <taxon>Pseudomonadati</taxon>
        <taxon>Spirochaetota</taxon>
        <taxon>Spirochaetia</taxon>
        <taxon>Leptospirales</taxon>
        <taxon>Leptospiraceae</taxon>
        <taxon>Leptospira</taxon>
    </lineage>
</organism>
<evidence type="ECO:0000313" key="2">
    <source>
        <dbReference type="Proteomes" id="UP000231912"/>
    </source>
</evidence>
<proteinExistence type="predicted"/>
<gene>
    <name evidence="1" type="ORF">CH371_00255</name>
</gene>
<name>A0A2M9ZDT7_9LEPT</name>
<dbReference type="EMBL" id="NPDT01000001">
    <property type="protein sequence ID" value="PJZ66585.1"/>
    <property type="molecule type" value="Genomic_DNA"/>
</dbReference>
<comment type="caution">
    <text evidence="1">The sequence shown here is derived from an EMBL/GenBank/DDBJ whole genome shotgun (WGS) entry which is preliminary data.</text>
</comment>
<sequence>MKLRFAPILFLTFSFFCKQEVAPKFEKEECLPKKAEAGTDLISERIETQWSNRKNFRKTSDLIRYRMTEILYCFLPEKKTYRTYYENYSAEYPEKIFKENFAAIEFRFPLGDFEGVYGKTYFGTDSSIDLKLKSGIAKWTDDGDLSYYSSGKYSVQKDQIFIKFDKLYRNRKVYGEPTINDLTLFRCGKVQLCAENGLILHKIGKD</sequence>
<accession>A0A2M9ZDT7</accession>
<dbReference type="Proteomes" id="UP000231912">
    <property type="component" value="Unassembled WGS sequence"/>
</dbReference>
<evidence type="ECO:0000313" key="1">
    <source>
        <dbReference type="EMBL" id="PJZ66585.1"/>
    </source>
</evidence>